<evidence type="ECO:0000256" key="1">
    <source>
        <dbReference type="SAM" id="Phobius"/>
    </source>
</evidence>
<name>A0A3S5A6U1_9PLAT</name>
<organism evidence="2 3">
    <name type="scientific">Protopolystoma xenopodis</name>
    <dbReference type="NCBI Taxonomy" id="117903"/>
    <lineage>
        <taxon>Eukaryota</taxon>
        <taxon>Metazoa</taxon>
        <taxon>Spiralia</taxon>
        <taxon>Lophotrochozoa</taxon>
        <taxon>Platyhelminthes</taxon>
        <taxon>Monogenea</taxon>
        <taxon>Polyopisthocotylea</taxon>
        <taxon>Polystomatidea</taxon>
        <taxon>Polystomatidae</taxon>
        <taxon>Protopolystoma</taxon>
    </lineage>
</organism>
<keyword evidence="3" id="KW-1185">Reference proteome</keyword>
<keyword evidence="1" id="KW-0812">Transmembrane</keyword>
<dbReference type="Proteomes" id="UP000784294">
    <property type="component" value="Unassembled WGS sequence"/>
</dbReference>
<proteinExistence type="predicted"/>
<sequence>MIEASTTTLQLLAQRINCHAIFLRDRGVPAPAHNAEPTISALSASSTVSHVSQQNSASSPDIGIIHPPILPVLSSEFRPKSLWTLTLVYNCSPICFLIFSIRLVSILHLRYLSSSFFAA</sequence>
<dbReference type="AlphaFoldDB" id="A0A3S5A6U1"/>
<protein>
    <submittedName>
        <fullName evidence="2">Uncharacterized protein</fullName>
    </submittedName>
</protein>
<gene>
    <name evidence="2" type="ORF">PXEA_LOCUS14895</name>
</gene>
<evidence type="ECO:0000313" key="3">
    <source>
        <dbReference type="Proteomes" id="UP000784294"/>
    </source>
</evidence>
<comment type="caution">
    <text evidence="2">The sequence shown here is derived from an EMBL/GenBank/DDBJ whole genome shotgun (WGS) entry which is preliminary data.</text>
</comment>
<reference evidence="2" key="1">
    <citation type="submission" date="2018-11" db="EMBL/GenBank/DDBJ databases">
        <authorList>
            <consortium name="Pathogen Informatics"/>
        </authorList>
    </citation>
    <scope>NUCLEOTIDE SEQUENCE</scope>
</reference>
<evidence type="ECO:0000313" key="2">
    <source>
        <dbReference type="EMBL" id="VEL21455.1"/>
    </source>
</evidence>
<keyword evidence="1" id="KW-0472">Membrane</keyword>
<feature type="transmembrane region" description="Helical" evidence="1">
    <location>
        <begin position="82"/>
        <end position="104"/>
    </location>
</feature>
<accession>A0A3S5A6U1</accession>
<dbReference type="EMBL" id="CAAALY010051437">
    <property type="protein sequence ID" value="VEL21455.1"/>
    <property type="molecule type" value="Genomic_DNA"/>
</dbReference>
<keyword evidence="1" id="KW-1133">Transmembrane helix</keyword>